<comment type="caution">
    <text evidence="1">The sequence shown here is derived from an EMBL/GenBank/DDBJ whole genome shotgun (WGS) entry which is preliminary data.</text>
</comment>
<keyword evidence="2" id="KW-1185">Reference proteome</keyword>
<dbReference type="Proteomes" id="UP001163603">
    <property type="component" value="Chromosome 7"/>
</dbReference>
<proteinExistence type="predicted"/>
<gene>
    <name evidence="1" type="ORF">Pint_25236</name>
</gene>
<reference evidence="2" key="1">
    <citation type="journal article" date="2023" name="G3 (Bethesda)">
        <title>Genome assembly and association tests identify interacting loci associated with vigor, precocity, and sex in interspecific pistachio rootstocks.</title>
        <authorList>
            <person name="Palmer W."/>
            <person name="Jacygrad E."/>
            <person name="Sagayaradj S."/>
            <person name="Cavanaugh K."/>
            <person name="Han R."/>
            <person name="Bertier L."/>
            <person name="Beede B."/>
            <person name="Kafkas S."/>
            <person name="Golino D."/>
            <person name="Preece J."/>
            <person name="Michelmore R."/>
        </authorList>
    </citation>
    <scope>NUCLEOTIDE SEQUENCE [LARGE SCALE GENOMIC DNA]</scope>
</reference>
<accession>A0ACC0YGD2</accession>
<organism evidence="1 2">
    <name type="scientific">Pistacia integerrima</name>
    <dbReference type="NCBI Taxonomy" id="434235"/>
    <lineage>
        <taxon>Eukaryota</taxon>
        <taxon>Viridiplantae</taxon>
        <taxon>Streptophyta</taxon>
        <taxon>Embryophyta</taxon>
        <taxon>Tracheophyta</taxon>
        <taxon>Spermatophyta</taxon>
        <taxon>Magnoliopsida</taxon>
        <taxon>eudicotyledons</taxon>
        <taxon>Gunneridae</taxon>
        <taxon>Pentapetalae</taxon>
        <taxon>rosids</taxon>
        <taxon>malvids</taxon>
        <taxon>Sapindales</taxon>
        <taxon>Anacardiaceae</taxon>
        <taxon>Pistacia</taxon>
    </lineage>
</organism>
<sequence length="75" mass="8582">MAEGLLYAKKTLDPRKPIGFWIFLISCVIAISADPLFFYVPVIDSQVKCLGFDRKLRISAIVLCAFFGFLYIVRY</sequence>
<evidence type="ECO:0000313" key="2">
    <source>
        <dbReference type="Proteomes" id="UP001163603"/>
    </source>
</evidence>
<protein>
    <submittedName>
        <fullName evidence="1">Uncharacterized protein</fullName>
    </submittedName>
</protein>
<name>A0ACC0YGD2_9ROSI</name>
<evidence type="ECO:0000313" key="1">
    <source>
        <dbReference type="EMBL" id="KAJ0035019.1"/>
    </source>
</evidence>
<dbReference type="EMBL" id="CM047742">
    <property type="protein sequence ID" value="KAJ0035019.1"/>
    <property type="molecule type" value="Genomic_DNA"/>
</dbReference>